<keyword evidence="6" id="KW-0418">Kinase</keyword>
<gene>
    <name evidence="10" type="primary">phoR_4</name>
    <name evidence="10" type="ORF">BHLFYP23_02179</name>
</gene>
<proteinExistence type="predicted"/>
<sequence>MEQGMYQEIENQRNDRIRILRKLLLGGLLFLLGWSAITGMEYHSYKEKLALAAQMTRKETDGQTPFAILKGEPIDINVKEFQKQYGYERLESNIYGKEYQQKRIFTGIILSLCYLVYAGAVLQEYKCSKREMQERQWKIAEAVEDIDKGKGLLNLETSNPAYEALERLDSHTQSILRKAQDEKEKTKEMVTDISHQLKTPIAALKSCFEVLESEILTQKERREFEKRMEKQLQNLEQLSAVLVNISRMEAGLIDISLKNGKIFETILAAVNGIWEKADAKAIEIEMDICEEIENLEIMHDSKWLKEAILNILENAVKYSEPNTNIVIMVKKWVNFLRIEIADEGVGIPKKEYHKIFQRFYRGENEYVQKEEGSGVGLYLTRKIVDAHKGMVFVERKEKKQRGSVFVIQLPYESLTKM</sequence>
<evidence type="ECO:0000256" key="8">
    <source>
        <dbReference type="SAM" id="Phobius"/>
    </source>
</evidence>
<dbReference type="SUPFAM" id="SSF47384">
    <property type="entry name" value="Homodimeric domain of signal transducing histidine kinase"/>
    <property type="match status" value="1"/>
</dbReference>
<keyword evidence="7" id="KW-0902">Two-component regulatory system</keyword>
<evidence type="ECO:0000313" key="10">
    <source>
        <dbReference type="EMBL" id="VYS94353.1"/>
    </source>
</evidence>
<dbReference type="SMART" id="SM00388">
    <property type="entry name" value="HisKA"/>
    <property type="match status" value="1"/>
</dbReference>
<evidence type="ECO:0000256" key="4">
    <source>
        <dbReference type="ARBA" id="ARBA00022553"/>
    </source>
</evidence>
<protein>
    <recommendedName>
        <fullName evidence="3">histidine kinase</fullName>
        <ecNumber evidence="3">2.7.13.3</ecNumber>
    </recommendedName>
</protein>
<comment type="catalytic activity">
    <reaction evidence="1">
        <text>ATP + protein L-histidine = ADP + protein N-phospho-L-histidine.</text>
        <dbReference type="EC" id="2.7.13.3"/>
    </reaction>
</comment>
<dbReference type="PROSITE" id="PS50109">
    <property type="entry name" value="HIS_KIN"/>
    <property type="match status" value="1"/>
</dbReference>
<evidence type="ECO:0000256" key="7">
    <source>
        <dbReference type="ARBA" id="ARBA00023012"/>
    </source>
</evidence>
<evidence type="ECO:0000256" key="5">
    <source>
        <dbReference type="ARBA" id="ARBA00022679"/>
    </source>
</evidence>
<reference evidence="10" key="1">
    <citation type="submission" date="2019-11" db="EMBL/GenBank/DDBJ databases">
        <authorList>
            <person name="Feng L."/>
        </authorList>
    </citation>
    <scope>NUCLEOTIDE SEQUENCE</scope>
    <source>
        <strain evidence="10">BhanseniiLFYP23</strain>
    </source>
</reference>
<feature type="domain" description="Histidine kinase" evidence="9">
    <location>
        <begin position="192"/>
        <end position="413"/>
    </location>
</feature>
<dbReference type="EMBL" id="CACRSY010000008">
    <property type="protein sequence ID" value="VYS94353.1"/>
    <property type="molecule type" value="Genomic_DNA"/>
</dbReference>
<keyword evidence="8" id="KW-1133">Transmembrane helix</keyword>
<dbReference type="InterPro" id="IPR050351">
    <property type="entry name" value="BphY/WalK/GraS-like"/>
</dbReference>
<dbReference type="RefSeq" id="WP_156342181.1">
    <property type="nucleotide sequence ID" value="NZ_CACRSY010000008.1"/>
</dbReference>
<dbReference type="SUPFAM" id="SSF55874">
    <property type="entry name" value="ATPase domain of HSP90 chaperone/DNA topoisomerase II/histidine kinase"/>
    <property type="match status" value="1"/>
</dbReference>
<dbReference type="InterPro" id="IPR036097">
    <property type="entry name" value="HisK_dim/P_sf"/>
</dbReference>
<dbReference type="InterPro" id="IPR003594">
    <property type="entry name" value="HATPase_dom"/>
</dbReference>
<dbReference type="PANTHER" id="PTHR45453:SF1">
    <property type="entry name" value="PHOSPHATE REGULON SENSOR PROTEIN PHOR"/>
    <property type="match status" value="1"/>
</dbReference>
<dbReference type="GO" id="GO:0004721">
    <property type="term" value="F:phosphoprotein phosphatase activity"/>
    <property type="evidence" value="ECO:0007669"/>
    <property type="project" value="TreeGrafter"/>
</dbReference>
<dbReference type="InterPro" id="IPR003661">
    <property type="entry name" value="HisK_dim/P_dom"/>
</dbReference>
<feature type="transmembrane region" description="Helical" evidence="8">
    <location>
        <begin position="104"/>
        <end position="122"/>
    </location>
</feature>
<dbReference type="GO" id="GO:0016036">
    <property type="term" value="P:cellular response to phosphate starvation"/>
    <property type="evidence" value="ECO:0007669"/>
    <property type="project" value="TreeGrafter"/>
</dbReference>
<dbReference type="SMART" id="SM00387">
    <property type="entry name" value="HATPase_c"/>
    <property type="match status" value="1"/>
</dbReference>
<evidence type="ECO:0000256" key="1">
    <source>
        <dbReference type="ARBA" id="ARBA00000085"/>
    </source>
</evidence>
<accession>A0A6N2SKW5</accession>
<dbReference type="AlphaFoldDB" id="A0A6N2SKW5"/>
<feature type="transmembrane region" description="Helical" evidence="8">
    <location>
        <begin position="20"/>
        <end position="37"/>
    </location>
</feature>
<evidence type="ECO:0000259" key="9">
    <source>
        <dbReference type="PROSITE" id="PS50109"/>
    </source>
</evidence>
<dbReference type="InterPro" id="IPR004358">
    <property type="entry name" value="Sig_transdc_His_kin-like_C"/>
</dbReference>
<dbReference type="GO" id="GO:0000155">
    <property type="term" value="F:phosphorelay sensor kinase activity"/>
    <property type="evidence" value="ECO:0007669"/>
    <property type="project" value="InterPro"/>
</dbReference>
<evidence type="ECO:0000256" key="6">
    <source>
        <dbReference type="ARBA" id="ARBA00022777"/>
    </source>
</evidence>
<name>A0A6N2SKW5_BLAHA</name>
<dbReference type="Pfam" id="PF02518">
    <property type="entry name" value="HATPase_c"/>
    <property type="match status" value="1"/>
</dbReference>
<dbReference type="CDD" id="cd00075">
    <property type="entry name" value="HATPase"/>
    <property type="match status" value="1"/>
</dbReference>
<dbReference type="PRINTS" id="PR00344">
    <property type="entry name" value="BCTRLSENSOR"/>
</dbReference>
<dbReference type="CDD" id="cd00082">
    <property type="entry name" value="HisKA"/>
    <property type="match status" value="1"/>
</dbReference>
<dbReference type="Gene3D" id="3.30.565.10">
    <property type="entry name" value="Histidine kinase-like ATPase, C-terminal domain"/>
    <property type="match status" value="1"/>
</dbReference>
<keyword evidence="5 10" id="KW-0808">Transferase</keyword>
<dbReference type="PANTHER" id="PTHR45453">
    <property type="entry name" value="PHOSPHATE REGULON SENSOR PROTEIN PHOR"/>
    <property type="match status" value="1"/>
</dbReference>
<dbReference type="InterPro" id="IPR036890">
    <property type="entry name" value="HATPase_C_sf"/>
</dbReference>
<evidence type="ECO:0000256" key="2">
    <source>
        <dbReference type="ARBA" id="ARBA00004370"/>
    </source>
</evidence>
<evidence type="ECO:0000256" key="3">
    <source>
        <dbReference type="ARBA" id="ARBA00012438"/>
    </source>
</evidence>
<keyword evidence="8" id="KW-0812">Transmembrane</keyword>
<dbReference type="InterPro" id="IPR005467">
    <property type="entry name" value="His_kinase_dom"/>
</dbReference>
<organism evidence="10">
    <name type="scientific">Blautia hansenii</name>
    <name type="common">Ruminococcus hansenii</name>
    <dbReference type="NCBI Taxonomy" id="1322"/>
    <lineage>
        <taxon>Bacteria</taxon>
        <taxon>Bacillati</taxon>
        <taxon>Bacillota</taxon>
        <taxon>Clostridia</taxon>
        <taxon>Lachnospirales</taxon>
        <taxon>Lachnospiraceae</taxon>
        <taxon>Blautia</taxon>
    </lineage>
</organism>
<comment type="subcellular location">
    <subcellularLocation>
        <location evidence="2">Membrane</location>
    </subcellularLocation>
</comment>
<dbReference type="Pfam" id="PF00512">
    <property type="entry name" value="HisKA"/>
    <property type="match status" value="1"/>
</dbReference>
<dbReference type="Gene3D" id="1.10.287.130">
    <property type="match status" value="1"/>
</dbReference>
<keyword evidence="8" id="KW-0472">Membrane</keyword>
<dbReference type="GO" id="GO:0005886">
    <property type="term" value="C:plasma membrane"/>
    <property type="evidence" value="ECO:0007669"/>
    <property type="project" value="TreeGrafter"/>
</dbReference>
<dbReference type="EC" id="2.7.13.3" evidence="3"/>
<keyword evidence="4" id="KW-0597">Phosphoprotein</keyword>